<evidence type="ECO:0000313" key="4">
    <source>
        <dbReference type="EMBL" id="GBN77330.1"/>
    </source>
</evidence>
<dbReference type="Proteomes" id="UP000499080">
    <property type="component" value="Unassembled WGS sequence"/>
</dbReference>
<evidence type="ECO:0000313" key="5">
    <source>
        <dbReference type="Proteomes" id="UP000499080"/>
    </source>
</evidence>
<evidence type="ECO:0000313" key="2">
    <source>
        <dbReference type="EMBL" id="GBN14691.1"/>
    </source>
</evidence>
<accession>A0A4Y2RNC9</accession>
<dbReference type="EMBL" id="BGPR01017803">
    <property type="protein sequence ID" value="GBN77330.1"/>
    <property type="molecule type" value="Genomic_DNA"/>
</dbReference>
<protein>
    <submittedName>
        <fullName evidence="3">Uncharacterized protein</fullName>
    </submittedName>
</protein>
<reference evidence="3 5" key="1">
    <citation type="journal article" date="2019" name="Sci. Rep.">
        <title>Orb-weaving spider Araneus ventricosus genome elucidates the spidroin gene catalogue.</title>
        <authorList>
            <person name="Kono N."/>
            <person name="Nakamura H."/>
            <person name="Ohtoshi R."/>
            <person name="Moran D.A.P."/>
            <person name="Shinohara A."/>
            <person name="Yoshida Y."/>
            <person name="Fujiwara M."/>
            <person name="Mori M."/>
            <person name="Tomita M."/>
            <person name="Arakawa K."/>
        </authorList>
    </citation>
    <scope>NUCLEOTIDE SEQUENCE [LARGE SCALE GENOMIC DNA]</scope>
</reference>
<dbReference type="EMBL" id="BGPR01017801">
    <property type="protein sequence ID" value="GBN77322.1"/>
    <property type="molecule type" value="Genomic_DNA"/>
</dbReference>
<proteinExistence type="predicted"/>
<name>A0A4Y2RNC9_ARAVE</name>
<keyword evidence="5" id="KW-1185">Reference proteome</keyword>
<comment type="caution">
    <text evidence="3">The sequence shown here is derived from an EMBL/GenBank/DDBJ whole genome shotgun (WGS) entry which is preliminary data.</text>
</comment>
<sequence length="110" mass="12625">MHDVIDFNLEHPAVTLPFSLKAATVSSIRAITFANVTKWKLPQLLYANKRLRTLPQAKSDTQQMTNLQTKKTYLPRTQDIAKHHSEAEWHFHTPRNIIVSFCPLTIFLAA</sequence>
<dbReference type="EMBL" id="BGPR01005934">
    <property type="protein sequence ID" value="GBN14691.1"/>
    <property type="molecule type" value="Genomic_DNA"/>
</dbReference>
<evidence type="ECO:0000313" key="1">
    <source>
        <dbReference type="EMBL" id="GBN14672.1"/>
    </source>
</evidence>
<evidence type="ECO:0000313" key="3">
    <source>
        <dbReference type="EMBL" id="GBN77322.1"/>
    </source>
</evidence>
<dbReference type="EMBL" id="BGPR01005932">
    <property type="protein sequence ID" value="GBN14672.1"/>
    <property type="molecule type" value="Genomic_DNA"/>
</dbReference>
<dbReference type="AlphaFoldDB" id="A0A4Y2RNC9"/>
<organism evidence="3 5">
    <name type="scientific">Araneus ventricosus</name>
    <name type="common">Orbweaver spider</name>
    <name type="synonym">Epeira ventricosa</name>
    <dbReference type="NCBI Taxonomy" id="182803"/>
    <lineage>
        <taxon>Eukaryota</taxon>
        <taxon>Metazoa</taxon>
        <taxon>Ecdysozoa</taxon>
        <taxon>Arthropoda</taxon>
        <taxon>Chelicerata</taxon>
        <taxon>Arachnida</taxon>
        <taxon>Araneae</taxon>
        <taxon>Araneomorphae</taxon>
        <taxon>Entelegynae</taxon>
        <taxon>Araneoidea</taxon>
        <taxon>Araneidae</taxon>
        <taxon>Araneus</taxon>
    </lineage>
</organism>
<gene>
    <name evidence="3" type="ORF">AVEN_226423_1</name>
    <name evidence="2" type="ORF">AVEN_244270_1</name>
    <name evidence="4" type="ORF">AVEN_258536_1</name>
    <name evidence="1" type="ORF">AVEN_27303_1</name>
</gene>